<evidence type="ECO:0000256" key="3">
    <source>
        <dbReference type="ARBA" id="ARBA00022692"/>
    </source>
</evidence>
<accession>A0A918L3K5</accession>
<sequence length="425" mass="43148">MTGFSYHQLFRVREFTPLFLSSAAHTAAQTVSGLALGTLVYRATGSPLLSAVSMFGPSLAQVLGATVLLSGSDRLPPRSALTGLSLAFAAAAALMALPGLPTWGVFAVVLVQGLVASLGGGVRWGLLNEILGGAEGGYLPGRSLFNMMSGLMQITGYATGGVLVTALSPRPVLLLAALLYAASAVVARLGLTSRPPRASGRLSAAATRRANAALWSSRPRRLTYLGLWLPNGLVVGCEALFVPYDPGAAGTLFASAAVGMLAGDVLVGRLLPPALRPRLATPLLLLLAAPYTLFVLHPAVPLAAACAALASVGFGASLVQQERLMALTPPELSGHALGLHSAGMLTLQGVSAALAGGAAQLTSPATAMAAMAGLSVAVTLALRFAARTGTRPDAPVTADDPRLPPTAAPLRSPAPLPVKETRDGR</sequence>
<feature type="transmembrane region" description="Helical" evidence="7">
    <location>
        <begin position="172"/>
        <end position="191"/>
    </location>
</feature>
<reference evidence="8" key="1">
    <citation type="journal article" date="2014" name="Int. J. Syst. Evol. Microbiol.">
        <title>Complete genome sequence of Corynebacterium casei LMG S-19264T (=DSM 44701T), isolated from a smear-ripened cheese.</title>
        <authorList>
            <consortium name="US DOE Joint Genome Institute (JGI-PGF)"/>
            <person name="Walter F."/>
            <person name="Albersmeier A."/>
            <person name="Kalinowski J."/>
            <person name="Ruckert C."/>
        </authorList>
    </citation>
    <scope>NUCLEOTIDE SEQUENCE</scope>
    <source>
        <strain evidence="8">JCM 4386</strain>
    </source>
</reference>
<evidence type="ECO:0000313" key="9">
    <source>
        <dbReference type="Proteomes" id="UP000606194"/>
    </source>
</evidence>
<dbReference type="InterPro" id="IPR036259">
    <property type="entry name" value="MFS_trans_sf"/>
</dbReference>
<dbReference type="SUPFAM" id="SSF103473">
    <property type="entry name" value="MFS general substrate transporter"/>
    <property type="match status" value="1"/>
</dbReference>
<keyword evidence="5 7" id="KW-0472">Membrane</keyword>
<evidence type="ECO:0000256" key="5">
    <source>
        <dbReference type="ARBA" id="ARBA00023136"/>
    </source>
</evidence>
<dbReference type="PANTHER" id="PTHR23513">
    <property type="entry name" value="INTEGRAL MEMBRANE EFFLUX PROTEIN-RELATED"/>
    <property type="match status" value="1"/>
</dbReference>
<keyword evidence="4 7" id="KW-1133">Transmembrane helix</keyword>
<feature type="transmembrane region" description="Helical" evidence="7">
    <location>
        <begin position="222"/>
        <end position="242"/>
    </location>
</feature>
<dbReference type="AlphaFoldDB" id="A0A918L3K5"/>
<evidence type="ECO:0000256" key="4">
    <source>
        <dbReference type="ARBA" id="ARBA00022989"/>
    </source>
</evidence>
<reference evidence="8" key="2">
    <citation type="submission" date="2020-09" db="EMBL/GenBank/DDBJ databases">
        <authorList>
            <person name="Sun Q."/>
            <person name="Ohkuma M."/>
        </authorList>
    </citation>
    <scope>NUCLEOTIDE SEQUENCE</scope>
    <source>
        <strain evidence="8">JCM 4386</strain>
    </source>
</reference>
<feature type="transmembrane region" description="Helical" evidence="7">
    <location>
        <begin position="248"/>
        <end position="267"/>
    </location>
</feature>
<comment type="caution">
    <text evidence="8">The sequence shown here is derived from an EMBL/GenBank/DDBJ whole genome shotgun (WGS) entry which is preliminary data.</text>
</comment>
<dbReference type="Gene3D" id="1.20.1250.20">
    <property type="entry name" value="MFS general substrate transporter like domains"/>
    <property type="match status" value="1"/>
</dbReference>
<comment type="subcellular location">
    <subcellularLocation>
        <location evidence="1">Cell membrane</location>
        <topology evidence="1">Multi-pass membrane protein</topology>
    </subcellularLocation>
</comment>
<evidence type="ECO:0000256" key="7">
    <source>
        <dbReference type="SAM" id="Phobius"/>
    </source>
</evidence>
<feature type="transmembrane region" description="Helical" evidence="7">
    <location>
        <begin position="80"/>
        <end position="97"/>
    </location>
</feature>
<evidence type="ECO:0000256" key="6">
    <source>
        <dbReference type="SAM" id="MobiDB-lite"/>
    </source>
</evidence>
<feature type="region of interest" description="Disordered" evidence="6">
    <location>
        <begin position="390"/>
        <end position="425"/>
    </location>
</feature>
<evidence type="ECO:0000313" key="8">
    <source>
        <dbReference type="EMBL" id="GGR91923.1"/>
    </source>
</evidence>
<keyword evidence="3 7" id="KW-0812">Transmembrane</keyword>
<dbReference type="Proteomes" id="UP000606194">
    <property type="component" value="Unassembled WGS sequence"/>
</dbReference>
<dbReference type="RefSeq" id="WP_190150085.1">
    <property type="nucleotide sequence ID" value="NZ_BMTL01000012.1"/>
</dbReference>
<feature type="transmembrane region" description="Helical" evidence="7">
    <location>
        <begin position="279"/>
        <end position="296"/>
    </location>
</feature>
<dbReference type="GO" id="GO:0005886">
    <property type="term" value="C:plasma membrane"/>
    <property type="evidence" value="ECO:0007669"/>
    <property type="project" value="UniProtKB-SubCell"/>
</dbReference>
<proteinExistence type="predicted"/>
<protein>
    <submittedName>
        <fullName evidence="8">Membrane protein</fullName>
    </submittedName>
</protein>
<feature type="transmembrane region" description="Helical" evidence="7">
    <location>
        <begin position="103"/>
        <end position="124"/>
    </location>
</feature>
<feature type="compositionally biased region" description="Pro residues" evidence="6">
    <location>
        <begin position="403"/>
        <end position="416"/>
    </location>
</feature>
<organism evidence="8 9">
    <name type="scientific">Streptomyces humidus</name>
    <dbReference type="NCBI Taxonomy" id="52259"/>
    <lineage>
        <taxon>Bacteria</taxon>
        <taxon>Bacillati</taxon>
        <taxon>Actinomycetota</taxon>
        <taxon>Actinomycetes</taxon>
        <taxon>Kitasatosporales</taxon>
        <taxon>Streptomycetaceae</taxon>
        <taxon>Streptomyces</taxon>
    </lineage>
</organism>
<feature type="transmembrane region" description="Helical" evidence="7">
    <location>
        <begin position="144"/>
        <end position="166"/>
    </location>
</feature>
<gene>
    <name evidence="8" type="ORF">GCM10010269_33870</name>
</gene>
<feature type="transmembrane region" description="Helical" evidence="7">
    <location>
        <begin position="365"/>
        <end position="385"/>
    </location>
</feature>
<name>A0A918L3K5_9ACTN</name>
<dbReference type="EMBL" id="BMTL01000012">
    <property type="protein sequence ID" value="GGR91923.1"/>
    <property type="molecule type" value="Genomic_DNA"/>
</dbReference>
<keyword evidence="2" id="KW-1003">Cell membrane</keyword>
<feature type="transmembrane region" description="Helical" evidence="7">
    <location>
        <begin position="48"/>
        <end position="68"/>
    </location>
</feature>
<dbReference type="PANTHER" id="PTHR23513:SF11">
    <property type="entry name" value="STAPHYLOFERRIN A TRANSPORTER"/>
    <property type="match status" value="1"/>
</dbReference>
<evidence type="ECO:0000256" key="2">
    <source>
        <dbReference type="ARBA" id="ARBA00022475"/>
    </source>
</evidence>
<keyword evidence="9" id="KW-1185">Reference proteome</keyword>
<evidence type="ECO:0000256" key="1">
    <source>
        <dbReference type="ARBA" id="ARBA00004651"/>
    </source>
</evidence>